<name>A0A934SUJ2_9BURK</name>
<reference evidence="1" key="1">
    <citation type="submission" date="2021-01" db="EMBL/GenBank/DDBJ databases">
        <title>Genome sequence of strain Noviherbaspirillum sp. DKR-6.</title>
        <authorList>
            <person name="Chaudhary D.K."/>
        </authorList>
    </citation>
    <scope>NUCLEOTIDE SEQUENCE</scope>
    <source>
        <strain evidence="1">DKR-6</strain>
    </source>
</reference>
<organism evidence="1 2">
    <name type="scientific">Noviherbaspirillum pedocola</name>
    <dbReference type="NCBI Taxonomy" id="2801341"/>
    <lineage>
        <taxon>Bacteria</taxon>
        <taxon>Pseudomonadati</taxon>
        <taxon>Pseudomonadota</taxon>
        <taxon>Betaproteobacteria</taxon>
        <taxon>Burkholderiales</taxon>
        <taxon>Oxalobacteraceae</taxon>
        <taxon>Noviherbaspirillum</taxon>
    </lineage>
</organism>
<dbReference type="Proteomes" id="UP000622890">
    <property type="component" value="Unassembled WGS sequence"/>
</dbReference>
<evidence type="ECO:0000313" key="1">
    <source>
        <dbReference type="EMBL" id="MBK4735528.1"/>
    </source>
</evidence>
<evidence type="ECO:0000313" key="2">
    <source>
        <dbReference type="Proteomes" id="UP000622890"/>
    </source>
</evidence>
<sequence length="129" mass="14910">MDRWTNLVAAAEFYILFNDHRPARGFYLLIHDDNRWKINQPDSRERFLCNVERCCIGWMLSRGHAEGRHRHVLTLDHFCHTLGVAEHLKIARVLADEMKAGNDEPKISMRVDVLLAKHAVVARVPNSAN</sequence>
<keyword evidence="2" id="KW-1185">Reference proteome</keyword>
<protein>
    <submittedName>
        <fullName evidence="1">Uncharacterized protein</fullName>
    </submittedName>
</protein>
<dbReference type="RefSeq" id="WP_200592277.1">
    <property type="nucleotide sequence ID" value="NZ_JAEPBG010000004.1"/>
</dbReference>
<proteinExistence type="predicted"/>
<comment type="caution">
    <text evidence="1">The sequence shown here is derived from an EMBL/GenBank/DDBJ whole genome shotgun (WGS) entry which is preliminary data.</text>
</comment>
<accession>A0A934SUJ2</accession>
<gene>
    <name evidence="1" type="ORF">JJB74_12970</name>
</gene>
<dbReference type="EMBL" id="JAEPBG010000004">
    <property type="protein sequence ID" value="MBK4735528.1"/>
    <property type="molecule type" value="Genomic_DNA"/>
</dbReference>
<dbReference type="AlphaFoldDB" id="A0A934SUJ2"/>